<protein>
    <recommendedName>
        <fullName evidence="2">Phosphodiester glycosidase domain-containing protein</fullName>
    </recommendedName>
</protein>
<feature type="chain" id="PRO_5037667967" description="Phosphodiester glycosidase domain-containing protein" evidence="1">
    <location>
        <begin position="20"/>
        <end position="403"/>
    </location>
</feature>
<comment type="caution">
    <text evidence="3">The sequence shown here is derived from an EMBL/GenBank/DDBJ whole genome shotgun (WGS) entry which is preliminary data.</text>
</comment>
<reference evidence="3" key="1">
    <citation type="journal article" date="2014" name="Int. J. Syst. Evol. Microbiol.">
        <title>Complete genome sequence of Corynebacterium casei LMG S-19264T (=DSM 44701T), isolated from a smear-ripened cheese.</title>
        <authorList>
            <consortium name="US DOE Joint Genome Institute (JGI-PGF)"/>
            <person name="Walter F."/>
            <person name="Albersmeier A."/>
            <person name="Kalinowski J."/>
            <person name="Ruckert C."/>
        </authorList>
    </citation>
    <scope>NUCLEOTIDE SEQUENCE</scope>
    <source>
        <strain evidence="3">JCM 31311</strain>
    </source>
</reference>
<evidence type="ECO:0000259" key="2">
    <source>
        <dbReference type="Pfam" id="PF09992"/>
    </source>
</evidence>
<gene>
    <name evidence="3" type="ORF">GCM10008957_07120</name>
</gene>
<feature type="signal peptide" evidence="1">
    <location>
        <begin position="1"/>
        <end position="19"/>
    </location>
</feature>
<name>A0A918F1Y0_9DEIO</name>
<dbReference type="RefSeq" id="WP_189088130.1">
    <property type="nucleotide sequence ID" value="NZ_BMQL01000002.1"/>
</dbReference>
<evidence type="ECO:0000313" key="4">
    <source>
        <dbReference type="Proteomes" id="UP000603865"/>
    </source>
</evidence>
<evidence type="ECO:0000313" key="3">
    <source>
        <dbReference type="EMBL" id="GGQ97329.1"/>
    </source>
</evidence>
<dbReference type="InterPro" id="IPR018711">
    <property type="entry name" value="NAGPA"/>
</dbReference>
<accession>A0A918F1Y0</accession>
<reference evidence="3" key="2">
    <citation type="submission" date="2020-09" db="EMBL/GenBank/DDBJ databases">
        <authorList>
            <person name="Sun Q."/>
            <person name="Ohkuma M."/>
        </authorList>
    </citation>
    <scope>NUCLEOTIDE SEQUENCE</scope>
    <source>
        <strain evidence="3">JCM 31311</strain>
    </source>
</reference>
<organism evidence="3 4">
    <name type="scientific">Deinococcus ruber</name>
    <dbReference type="NCBI Taxonomy" id="1848197"/>
    <lineage>
        <taxon>Bacteria</taxon>
        <taxon>Thermotogati</taxon>
        <taxon>Deinococcota</taxon>
        <taxon>Deinococci</taxon>
        <taxon>Deinococcales</taxon>
        <taxon>Deinococcaceae</taxon>
        <taxon>Deinococcus</taxon>
    </lineage>
</organism>
<dbReference type="Proteomes" id="UP000603865">
    <property type="component" value="Unassembled WGS sequence"/>
</dbReference>
<dbReference type="AlphaFoldDB" id="A0A918F1Y0"/>
<keyword evidence="1" id="KW-0732">Signal</keyword>
<dbReference type="Pfam" id="PF09992">
    <property type="entry name" value="NAGPA"/>
    <property type="match status" value="1"/>
</dbReference>
<sequence>MLRPFVVPFAAALLLPLSAALVYRALPAAGSGMLAAPPNDSREGIHREGRLRLPPMPEVVGGQIAYFPPPLPTVTVEIPLPPRPAPALPTVTVSVPRSPASIQNAHSPGSPQVGQSGAVRPGAVQIANVHTDTPGVTQAAPTGLSTLTPLNEGVPVTMTRLQVGRVQVALLRGGLPVSRHVLWRSSVVQFIKASGAVAGVNGTFFKDAAIASNDSNMMGPLLTADGTFLRESDAYLLGRITGRPLVAWSNTQFLVTAFRPATMNRKAQVQALLPGVTDAFVAGAWLVRGGHAISAADMKRYASSDAQEVRPRVFFGVTKDGLGIAGATITPVSSAGLARIAEQVGAQEAVLMDSGYSTSLIYGAQVLAVGHASRKVPSRPVPHAIVFFNPSSVQAQGKPLPGK</sequence>
<evidence type="ECO:0000256" key="1">
    <source>
        <dbReference type="SAM" id="SignalP"/>
    </source>
</evidence>
<proteinExistence type="predicted"/>
<keyword evidence="4" id="KW-1185">Reference proteome</keyword>
<dbReference type="EMBL" id="BMQL01000002">
    <property type="protein sequence ID" value="GGQ97329.1"/>
    <property type="molecule type" value="Genomic_DNA"/>
</dbReference>
<feature type="domain" description="Phosphodiester glycosidase" evidence="2">
    <location>
        <begin position="195"/>
        <end position="388"/>
    </location>
</feature>